<feature type="domain" description="Transposase IS110-like N-terminal" evidence="2">
    <location>
        <begin position="19"/>
        <end position="163"/>
    </location>
</feature>
<dbReference type="InterPro" id="IPR003346">
    <property type="entry name" value="Transposase_20"/>
</dbReference>
<dbReference type="Pfam" id="PF02371">
    <property type="entry name" value="Transposase_20"/>
    <property type="match status" value="1"/>
</dbReference>
<dbReference type="PANTHER" id="PTHR33055">
    <property type="entry name" value="TRANSPOSASE FOR INSERTION SEQUENCE ELEMENT IS1111A"/>
    <property type="match status" value="1"/>
</dbReference>
<keyword evidence="5" id="KW-1185">Reference proteome</keyword>
<feature type="domain" description="Transposase IS116/IS110/IS902 C-terminal" evidence="3">
    <location>
        <begin position="237"/>
        <end position="320"/>
    </location>
</feature>
<dbReference type="EMBL" id="PVTR01000045">
    <property type="protein sequence ID" value="PRY82447.1"/>
    <property type="molecule type" value="Genomic_DNA"/>
</dbReference>
<dbReference type="Pfam" id="PF01548">
    <property type="entry name" value="DEDD_Tnp_IS110"/>
    <property type="match status" value="1"/>
</dbReference>
<dbReference type="AlphaFoldDB" id="A0A2T0W6V3"/>
<organism evidence="4 5">
    <name type="scientific">Mongoliibacter ruber</name>
    <dbReference type="NCBI Taxonomy" id="1750599"/>
    <lineage>
        <taxon>Bacteria</taxon>
        <taxon>Pseudomonadati</taxon>
        <taxon>Bacteroidota</taxon>
        <taxon>Cytophagia</taxon>
        <taxon>Cytophagales</taxon>
        <taxon>Cyclobacteriaceae</taxon>
        <taxon>Mongoliibacter</taxon>
    </lineage>
</organism>
<evidence type="ECO:0000259" key="3">
    <source>
        <dbReference type="Pfam" id="PF02371"/>
    </source>
</evidence>
<keyword evidence="1" id="KW-0175">Coiled coil</keyword>
<dbReference type="GO" id="GO:0006313">
    <property type="term" value="P:DNA transposition"/>
    <property type="evidence" value="ECO:0007669"/>
    <property type="project" value="InterPro"/>
</dbReference>
<dbReference type="OrthoDB" id="964423at2"/>
<evidence type="ECO:0000313" key="5">
    <source>
        <dbReference type="Proteomes" id="UP000238157"/>
    </source>
</evidence>
<dbReference type="InterPro" id="IPR002525">
    <property type="entry name" value="Transp_IS110-like_N"/>
</dbReference>
<comment type="caution">
    <text evidence="4">The sequence shown here is derived from an EMBL/GenBank/DDBJ whole genome shotgun (WGS) entry which is preliminary data.</text>
</comment>
<feature type="coiled-coil region" evidence="1">
    <location>
        <begin position="137"/>
        <end position="164"/>
    </location>
</feature>
<evidence type="ECO:0000256" key="1">
    <source>
        <dbReference type="SAM" id="Coils"/>
    </source>
</evidence>
<dbReference type="NCBIfam" id="NF033542">
    <property type="entry name" value="transpos_IS110"/>
    <property type="match status" value="1"/>
</dbReference>
<dbReference type="RefSeq" id="WP_106135706.1">
    <property type="nucleotide sequence ID" value="NZ_PVTR01000045.1"/>
</dbReference>
<evidence type="ECO:0000313" key="4">
    <source>
        <dbReference type="EMBL" id="PRY82447.1"/>
    </source>
</evidence>
<dbReference type="Proteomes" id="UP000238157">
    <property type="component" value="Unassembled WGS sequence"/>
</dbReference>
<accession>A0A2T0W6V3</accession>
<protein>
    <submittedName>
        <fullName evidence="4">Transposase</fullName>
    </submittedName>
</protein>
<evidence type="ECO:0000259" key="2">
    <source>
        <dbReference type="Pfam" id="PF01548"/>
    </source>
</evidence>
<name>A0A2T0W6V3_9BACT</name>
<sequence>MKTTQITKKKEFNGDEIYVGIDVHKKQWAVTVRSKLLEHKTFVQKSDSKVLGNYLKKNFPGAVYKSVYEAGFCGYSVHRLLLNEGIENIIINPADVPSTNKERKSKQDKIDSRKLCRALADGVLVGNYVPGEEEAELKETVRQIKILTNDLTRYKNRIKSKLEKNSIKIPEDYGASSRGWAKRFIVWLETVELKTELGTLGLRLYIEGFKQIRELRKKLRKSVEAYVERVYEKDIFLLRSIPGIGTTAAIMILSELGDTSRFSSFERLCSFVGLIPNTYSSGEKERTGRMTKRKNKYLQPVLVQCAWKAAGCDPALMSVYGELKKRMTSSRAIVKITRKLLSRIRHVLLTKEPYVLGVER</sequence>
<dbReference type="GO" id="GO:0004803">
    <property type="term" value="F:transposase activity"/>
    <property type="evidence" value="ECO:0007669"/>
    <property type="project" value="InterPro"/>
</dbReference>
<dbReference type="InterPro" id="IPR047650">
    <property type="entry name" value="Transpos_IS110"/>
</dbReference>
<gene>
    <name evidence="4" type="ORF">CLW00_1451</name>
</gene>
<dbReference type="GO" id="GO:0003677">
    <property type="term" value="F:DNA binding"/>
    <property type="evidence" value="ECO:0007669"/>
    <property type="project" value="InterPro"/>
</dbReference>
<dbReference type="PANTHER" id="PTHR33055:SF13">
    <property type="entry name" value="TRANSPOSASE"/>
    <property type="match status" value="1"/>
</dbReference>
<reference evidence="4 5" key="1">
    <citation type="submission" date="2018-03" db="EMBL/GenBank/DDBJ databases">
        <title>Genomic Encyclopedia of Archaeal and Bacterial Type Strains, Phase II (KMG-II): from individual species to whole genera.</title>
        <authorList>
            <person name="Goeker M."/>
        </authorList>
    </citation>
    <scope>NUCLEOTIDE SEQUENCE [LARGE SCALE GENOMIC DNA]</scope>
    <source>
        <strain evidence="4 5">DSM 27929</strain>
    </source>
</reference>
<proteinExistence type="predicted"/>